<dbReference type="InterPro" id="IPR029060">
    <property type="entry name" value="PIN-like_dom_sf"/>
</dbReference>
<dbReference type="Gene3D" id="3.40.50.1010">
    <property type="entry name" value="5'-nuclease"/>
    <property type="match status" value="1"/>
</dbReference>
<name>A0A2T3AUA4_AMORE</name>
<sequence length="609" mass="67883">MGIPHLTTFLRPYASLESLVGQAAVIDGPALCYHIYYLCLSQRPSARNAFEAAPSYEELGNAAIQRLNGLRESGVSIQKIYFDGYLPPSKLEVRLERLRGLTKRLNDYYQANPVPCRLAIVAGETDPGYLFARESIRSSLTTLPPNPFLVPAIIDALGRSERYKSLAEVVPGEADLYCARYSKLSGTIIFTGDSDLLIHDLGADGAVSFFKDIEASLDSEPLTLRSLVYHPATIAGRLTLPKPHGLHALAFELIKDSHGTFKKLLAQATTLKAINADECEYVEFSKEYKSLPLDLTPDRSEFSPRFLEVLQKLDPRISEYVMQFPSLAKCAGRTPTAAKSEMDSRHVFLPFLLDCPARTNAWVVSTSLRQLAYGLIKNIVPKAEQQFDVFEHRRQSNINGKGVQLPNLENIPEACVALVNLIDKIHLKLPALSLLDRWIAFIVCQDVEWSSSVGRAVLSNCVSQGSLNVDLGPSDSRHCNWDIIQFLAQVQSTFYSLRMLQQIIRLSVFHHDSTSCPEVMTMLHHRLETLPQLGEIPDLRSVASLVGKIRDMSMVKAAYEILGIEDEKSPELQESSKRAKKKRRMGEGQTQPSNSKKKLNNPFALLDAE</sequence>
<dbReference type="STRING" id="857342.A0A2T3AUA4"/>
<dbReference type="InParanoid" id="A0A2T3AUA4"/>
<dbReference type="AlphaFoldDB" id="A0A2T3AUA4"/>
<dbReference type="InterPro" id="IPR026832">
    <property type="entry name" value="Asteroid"/>
</dbReference>
<dbReference type="InterPro" id="IPR039436">
    <property type="entry name" value="Asteroid_dom"/>
</dbReference>
<reference evidence="4 5" key="1">
    <citation type="journal article" date="2018" name="New Phytol.">
        <title>Comparative genomics and transcriptomics depict ericoid mycorrhizal fungi as versatile saprotrophs and plant mutualists.</title>
        <authorList>
            <person name="Martino E."/>
            <person name="Morin E."/>
            <person name="Grelet G.A."/>
            <person name="Kuo A."/>
            <person name="Kohler A."/>
            <person name="Daghino S."/>
            <person name="Barry K.W."/>
            <person name="Cichocki N."/>
            <person name="Clum A."/>
            <person name="Dockter R.B."/>
            <person name="Hainaut M."/>
            <person name="Kuo R.C."/>
            <person name="LaButti K."/>
            <person name="Lindahl B.D."/>
            <person name="Lindquist E.A."/>
            <person name="Lipzen A."/>
            <person name="Khouja H.R."/>
            <person name="Magnuson J."/>
            <person name="Murat C."/>
            <person name="Ohm R.A."/>
            <person name="Singer S.W."/>
            <person name="Spatafora J.W."/>
            <person name="Wang M."/>
            <person name="Veneault-Fourrey C."/>
            <person name="Henrissat B."/>
            <person name="Grigoriev I.V."/>
            <person name="Martin F.M."/>
            <person name="Perotto S."/>
        </authorList>
    </citation>
    <scope>NUCLEOTIDE SEQUENCE [LARGE SCALE GENOMIC DNA]</scope>
    <source>
        <strain evidence="4 5">ATCC 22711</strain>
    </source>
</reference>
<dbReference type="OrthoDB" id="5297549at2759"/>
<evidence type="ECO:0000313" key="4">
    <source>
        <dbReference type="EMBL" id="PSS12234.1"/>
    </source>
</evidence>
<evidence type="ECO:0000256" key="2">
    <source>
        <dbReference type="SAM" id="MobiDB-lite"/>
    </source>
</evidence>
<evidence type="ECO:0000313" key="5">
    <source>
        <dbReference type="Proteomes" id="UP000241818"/>
    </source>
</evidence>
<evidence type="ECO:0000256" key="1">
    <source>
        <dbReference type="ARBA" id="ARBA00007398"/>
    </source>
</evidence>
<feature type="compositionally biased region" description="Basic and acidic residues" evidence="2">
    <location>
        <begin position="568"/>
        <end position="577"/>
    </location>
</feature>
<gene>
    <name evidence="4" type="ORF">M430DRAFT_125621</name>
</gene>
<keyword evidence="5" id="KW-1185">Reference proteome</keyword>
<feature type="region of interest" description="Disordered" evidence="2">
    <location>
        <begin position="568"/>
        <end position="609"/>
    </location>
</feature>
<dbReference type="PANTHER" id="PTHR15665">
    <property type="entry name" value="ASTEROID PROTEIN"/>
    <property type="match status" value="1"/>
</dbReference>
<dbReference type="RefSeq" id="XP_024718232.1">
    <property type="nucleotide sequence ID" value="XM_024861958.1"/>
</dbReference>
<dbReference type="EMBL" id="KZ679015">
    <property type="protein sequence ID" value="PSS12234.1"/>
    <property type="molecule type" value="Genomic_DNA"/>
</dbReference>
<dbReference type="SUPFAM" id="SSF88723">
    <property type="entry name" value="PIN domain-like"/>
    <property type="match status" value="1"/>
</dbReference>
<protein>
    <recommendedName>
        <fullName evidence="3">Asteroid domain-containing protein</fullName>
    </recommendedName>
</protein>
<evidence type="ECO:0000259" key="3">
    <source>
        <dbReference type="Pfam" id="PF12813"/>
    </source>
</evidence>
<feature type="domain" description="Asteroid" evidence="3">
    <location>
        <begin position="146"/>
        <end position="397"/>
    </location>
</feature>
<dbReference type="PANTHER" id="PTHR15665:SF1">
    <property type="entry name" value="PROTEIN ASTEROID HOMOLOG 1"/>
    <property type="match status" value="1"/>
</dbReference>
<comment type="similarity">
    <text evidence="1">Belongs to the asteroid family.</text>
</comment>
<dbReference type="Proteomes" id="UP000241818">
    <property type="component" value="Unassembled WGS sequence"/>
</dbReference>
<proteinExistence type="inferred from homology"/>
<dbReference type="GeneID" id="36570039"/>
<dbReference type="Pfam" id="PF12813">
    <property type="entry name" value="XPG_I_2"/>
    <property type="match status" value="1"/>
</dbReference>
<accession>A0A2T3AUA4</accession>
<organism evidence="4 5">
    <name type="scientific">Amorphotheca resinae ATCC 22711</name>
    <dbReference type="NCBI Taxonomy" id="857342"/>
    <lineage>
        <taxon>Eukaryota</taxon>
        <taxon>Fungi</taxon>
        <taxon>Dikarya</taxon>
        <taxon>Ascomycota</taxon>
        <taxon>Pezizomycotina</taxon>
        <taxon>Leotiomycetes</taxon>
        <taxon>Helotiales</taxon>
        <taxon>Amorphothecaceae</taxon>
        <taxon>Amorphotheca</taxon>
    </lineage>
</organism>
<dbReference type="CDD" id="cd18675">
    <property type="entry name" value="PIN_SpAst1-like"/>
    <property type="match status" value="1"/>
</dbReference>